<dbReference type="EMBL" id="MWLE01000010">
    <property type="protein sequence ID" value="OOV36499.1"/>
    <property type="molecule type" value="Genomic_DNA"/>
</dbReference>
<protein>
    <submittedName>
        <fullName evidence="1">Uncharacterized protein</fullName>
    </submittedName>
</protein>
<proteinExistence type="predicted"/>
<evidence type="ECO:0000313" key="2">
    <source>
        <dbReference type="Proteomes" id="UP000242590"/>
    </source>
</evidence>
<feature type="non-terminal residue" evidence="1">
    <location>
        <position position="1"/>
    </location>
</feature>
<gene>
    <name evidence="1" type="ORF">BV53_00520</name>
</gene>
<sequence length="158" mass="17237">VLLIYIPTSEVEKIIGNLQNGEAWIVTIRSANNVLLGESSVLAFADVRPSRQVLEAGQILASTVVEEDERSLEAVNRRLSLLLATARNQANRLGALNMQVTLDNEALTALVRSLMRRTDPQATLEAFSMQDSETGDPLSLGIRWLNQPLGNTSDSDHG</sequence>
<reference evidence="1 2" key="1">
    <citation type="submission" date="2017-02" db="EMBL/GenBank/DDBJ databases">
        <title>Draft Genome Sequences of 'Candidatus Synechococcus spongiarum', Cyanobacterial Symbionts of the Mediterranean Sponge Aplysina aerophoba from two locations.</title>
        <authorList>
            <person name="Slaby B.M."/>
            <person name="Hentschel U."/>
        </authorList>
    </citation>
    <scope>NUCLEOTIDE SEQUENCE [LARGE SCALE GENOMIC DNA]</scope>
    <source>
        <strain evidence="1">LMB bulk15N</strain>
    </source>
</reference>
<comment type="caution">
    <text evidence="1">The sequence shown here is derived from an EMBL/GenBank/DDBJ whole genome shotgun (WGS) entry which is preliminary data.</text>
</comment>
<organism evidence="1 2">
    <name type="scientific">Candidatus Synechococcus spongiarum LMB bulk15N</name>
    <dbReference type="NCBI Taxonomy" id="1943583"/>
    <lineage>
        <taxon>Bacteria</taxon>
        <taxon>Bacillati</taxon>
        <taxon>Cyanobacteriota</taxon>
        <taxon>Cyanophyceae</taxon>
        <taxon>Synechococcales</taxon>
        <taxon>Synechococcaceae</taxon>
        <taxon>Synechococcus</taxon>
    </lineage>
</organism>
<evidence type="ECO:0000313" key="1">
    <source>
        <dbReference type="EMBL" id="OOV36499.1"/>
    </source>
</evidence>
<dbReference type="Proteomes" id="UP000242590">
    <property type="component" value="Unassembled WGS sequence"/>
</dbReference>
<name>A0A1T1D6J3_9SYNE</name>
<dbReference type="AlphaFoldDB" id="A0A1T1D6J3"/>
<accession>A0A1T1D6J3</accession>